<evidence type="ECO:0000256" key="5">
    <source>
        <dbReference type="ARBA" id="ARBA00022692"/>
    </source>
</evidence>
<keyword evidence="11" id="KW-0325">Glycoprotein</keyword>
<dbReference type="EMBL" id="JARBHA010000004">
    <property type="protein sequence ID" value="KAJ9702851.1"/>
    <property type="molecule type" value="Genomic_DNA"/>
</dbReference>
<name>A0AA39DYK5_VITRO</name>
<evidence type="ECO:0000256" key="1">
    <source>
        <dbReference type="ARBA" id="ARBA00004141"/>
    </source>
</evidence>
<dbReference type="SMART" id="SM00079">
    <property type="entry name" value="PBPe"/>
    <property type="match status" value="1"/>
</dbReference>
<feature type="chain" id="PRO_5041252477" description="Glutamate receptor" evidence="19">
    <location>
        <begin position="29"/>
        <end position="970"/>
    </location>
</feature>
<evidence type="ECO:0000256" key="3">
    <source>
        <dbReference type="ARBA" id="ARBA00011095"/>
    </source>
</evidence>
<dbReference type="Pfam" id="PF01094">
    <property type="entry name" value="ANF_receptor"/>
    <property type="match status" value="1"/>
</dbReference>
<keyword evidence="16" id="KW-1015">Disulfide bond</keyword>
<keyword evidence="13 15" id="KW-0407">Ion channel</keyword>
<evidence type="ECO:0000313" key="21">
    <source>
        <dbReference type="EMBL" id="KAJ9702851.1"/>
    </source>
</evidence>
<keyword evidence="7 18" id="KW-1133">Transmembrane helix</keyword>
<dbReference type="SUPFAM" id="SSF53822">
    <property type="entry name" value="Periplasmic binding protein-like I"/>
    <property type="match status" value="1"/>
</dbReference>
<evidence type="ECO:0000256" key="13">
    <source>
        <dbReference type="ARBA" id="ARBA00023303"/>
    </source>
</evidence>
<comment type="caution">
    <text evidence="21">The sequence shown here is derived from an EMBL/GenBank/DDBJ whole genome shotgun (WGS) entry which is preliminary data.</text>
</comment>
<dbReference type="Pfam" id="PF10613">
    <property type="entry name" value="Lig_chan-Glu_bd"/>
    <property type="match status" value="1"/>
</dbReference>
<evidence type="ECO:0000256" key="16">
    <source>
        <dbReference type="PIRSR" id="PIRSR037090-50"/>
    </source>
</evidence>
<comment type="subcellular location">
    <subcellularLocation>
        <location evidence="1">Membrane</location>
        <topology evidence="1">Multi-pass membrane protein</topology>
    </subcellularLocation>
</comment>
<dbReference type="InterPro" id="IPR017103">
    <property type="entry name" value="Iontropic_Glu_rcpt_pln"/>
</dbReference>
<keyword evidence="22" id="KW-1185">Reference proteome</keyword>
<evidence type="ECO:0000256" key="10">
    <source>
        <dbReference type="ARBA" id="ARBA00023170"/>
    </source>
</evidence>
<evidence type="ECO:0000259" key="20">
    <source>
        <dbReference type="SMART" id="SM00079"/>
    </source>
</evidence>
<evidence type="ECO:0000256" key="8">
    <source>
        <dbReference type="ARBA" id="ARBA00023065"/>
    </source>
</evidence>
<dbReference type="Pfam" id="PF00060">
    <property type="entry name" value="Lig_chan"/>
    <property type="match status" value="1"/>
</dbReference>
<evidence type="ECO:0000256" key="11">
    <source>
        <dbReference type="ARBA" id="ARBA00023180"/>
    </source>
</evidence>
<evidence type="ECO:0000256" key="19">
    <source>
        <dbReference type="SAM" id="SignalP"/>
    </source>
</evidence>
<keyword evidence="8 15" id="KW-0406">Ion transport</keyword>
<evidence type="ECO:0000256" key="2">
    <source>
        <dbReference type="ARBA" id="ARBA00008685"/>
    </source>
</evidence>
<proteinExistence type="inferred from homology"/>
<feature type="transmembrane region" description="Helical" evidence="18">
    <location>
        <begin position="823"/>
        <end position="847"/>
    </location>
</feature>
<comment type="function">
    <text evidence="15">Glutamate-gated receptor that probably acts as non-selective cation channel.</text>
</comment>
<dbReference type="Gene3D" id="3.40.190.10">
    <property type="entry name" value="Periplasmic binding protein-like II"/>
    <property type="match status" value="2"/>
</dbReference>
<evidence type="ECO:0000256" key="14">
    <source>
        <dbReference type="ARBA" id="ARBA00049638"/>
    </source>
</evidence>
<evidence type="ECO:0000256" key="6">
    <source>
        <dbReference type="ARBA" id="ARBA00022729"/>
    </source>
</evidence>
<keyword evidence="9 15" id="KW-0472">Membrane</keyword>
<dbReference type="InterPro" id="IPR015683">
    <property type="entry name" value="Ionotropic_Glu_rcpt"/>
</dbReference>
<dbReference type="FunFam" id="3.40.50.2300:FF:000169">
    <property type="entry name" value="Glutamate receptor"/>
    <property type="match status" value="1"/>
</dbReference>
<dbReference type="FunFam" id="3.40.190.10:FF:000103">
    <property type="entry name" value="Glutamate receptor"/>
    <property type="match status" value="1"/>
</dbReference>
<evidence type="ECO:0000313" key="22">
    <source>
        <dbReference type="Proteomes" id="UP001168098"/>
    </source>
</evidence>
<protein>
    <recommendedName>
        <fullName evidence="15">Glutamate receptor</fullName>
    </recommendedName>
</protein>
<gene>
    <name evidence="21" type="ORF">PVL29_004546</name>
</gene>
<evidence type="ECO:0000256" key="18">
    <source>
        <dbReference type="SAM" id="Phobius"/>
    </source>
</evidence>
<keyword evidence="4 15" id="KW-0813">Transport</keyword>
<dbReference type="CDD" id="cd13686">
    <property type="entry name" value="GluR_Plant"/>
    <property type="match status" value="1"/>
</dbReference>
<feature type="transmembrane region" description="Helical" evidence="18">
    <location>
        <begin position="578"/>
        <end position="600"/>
    </location>
</feature>
<reference evidence="21 22" key="1">
    <citation type="journal article" date="2023" name="BMC Biotechnol.">
        <title>Vitis rotundifolia cv Carlos genome sequencing.</title>
        <authorList>
            <person name="Huff M."/>
            <person name="Hulse-Kemp A."/>
            <person name="Scheffler B."/>
            <person name="Youngblood R."/>
            <person name="Simpson S."/>
            <person name="Babiker E."/>
            <person name="Staton M."/>
        </authorList>
    </citation>
    <scope>NUCLEOTIDE SEQUENCE [LARGE SCALE GENOMIC DNA]</scope>
    <source>
        <tissue evidence="21">Leaf</tissue>
    </source>
</reference>
<feature type="signal peptide" evidence="19">
    <location>
        <begin position="1"/>
        <end position="28"/>
    </location>
</feature>
<keyword evidence="10 15" id="KW-0675">Receptor</keyword>
<dbReference type="InterPro" id="IPR001320">
    <property type="entry name" value="Iontro_rcpt_C"/>
</dbReference>
<dbReference type="AlphaFoldDB" id="A0AA39DYK5"/>
<feature type="region of interest" description="Disordered" evidence="17">
    <location>
        <begin position="927"/>
        <end position="970"/>
    </location>
</feature>
<dbReference type="FunFam" id="3.40.50.2300:FF:000758">
    <property type="entry name" value="Glutamate receptor"/>
    <property type="match status" value="1"/>
</dbReference>
<dbReference type="InterPro" id="IPR044440">
    <property type="entry name" value="GABAb_receptor_plant_PBP1"/>
</dbReference>
<dbReference type="InterPro" id="IPR001828">
    <property type="entry name" value="ANF_lig-bd_rcpt"/>
</dbReference>
<dbReference type="Proteomes" id="UP001168098">
    <property type="component" value="Unassembled WGS sequence"/>
</dbReference>
<evidence type="ECO:0000256" key="7">
    <source>
        <dbReference type="ARBA" id="ARBA00022989"/>
    </source>
</evidence>
<evidence type="ECO:0000256" key="12">
    <source>
        <dbReference type="ARBA" id="ARBA00023286"/>
    </source>
</evidence>
<evidence type="ECO:0000256" key="17">
    <source>
        <dbReference type="SAM" id="MobiDB-lite"/>
    </source>
</evidence>
<sequence>MRRNLTQLLISLLFFLFPTIFFIEKGMAQNTTIPVKVGVVLDLDTWVGKMGLSCISMALSDFYASHGHYKTRVVTKIRDSKRDVVGAAAAAVDLLQNEEVEAIIGPGSSMQANFMIGLGSKVRVPIISFSATSPSLSSLQSQYFIRATLNDSAQVPAIRAIVQAFGWREVVLIYVDNEYGNGVMPSLTSALLEVDAHVTYWSPIHPSVTDDQLVEELHKLMKMPTRVFIVHMLTPLGYRLFTKANEAGMMKEGYVWILTDGITDFLSALNASAIDSMQGVLGVKPHVPRTKELESFKIRWKKKIQEEYPTNEISELNIFGLWAYDAACALAMAVEKLGAGNFSLQKTNISRDSTGFESIRVSPVGPNILHSLLSTRFRGLSGDFQIGDGQLHTSAFQIVNVIGEGERGVGFWTPENGIVRRSNSTSKANLRAITWPGESPSVPKGWVLPTNGKKLKIGVPVKEGFSEFVKVTRDPKTNTTNITGYCIAIFDSVMQTLPYAYKYVPFETPDGKAAGSYDELVSQVYFQKYDAVVGDTTILANRSLYVDFTLPYTESGVSMIVPIINNKSKNAWVFLKPLTWDLWVTSACFFVFIGFVIWTLEHRINEDFRGPRSHQVGTIFWFSFSTLVFAQRERIISNLARFVMIIWFFVVLILTQSYTASLTSMLTVQQLKPTITDINELIRTGQRVGYQNGSFIFAFLKRMKFDESNLVKYDSPEQLDGLFSNGSRKGGIAAAFEEIPYTKLFLAKYCSKYTVVQPTYKFDGFGFVFPKHSPLVSDVSMRILNLTEGDQTAKFEKVWFEQNSSCLGLNSSPSSDSIGVDSFWGLFLIAGVASSAALIICMVTFLYENRDALVQLDPPTPVWRKIKALATRFDNKDLSSHTFRKSEMGERSGINGMDAVTASPATNYPPSPSSLSVQTQSNFAFSRPASEYGDPMSPNGQTSPETAFGIELANSNQEPKGVPEAVHVNN</sequence>
<comment type="similarity">
    <text evidence="2 15">Belongs to the glutamate-gated ion channel (TC 1.A.10.1) family.</text>
</comment>
<feature type="domain" description="Ionotropic glutamate receptor C-terminal" evidence="20">
    <location>
        <begin position="454"/>
        <end position="802"/>
    </location>
</feature>
<evidence type="ECO:0000256" key="15">
    <source>
        <dbReference type="PIRNR" id="PIRNR037090"/>
    </source>
</evidence>
<dbReference type="InterPro" id="IPR028082">
    <property type="entry name" value="Peripla_BP_I"/>
</dbReference>
<dbReference type="InterPro" id="IPR019594">
    <property type="entry name" value="Glu/Gly-bd"/>
</dbReference>
<comment type="function">
    <text evidence="14">Glutamate-gated receptor that probably acts as a non-selective cation channel. May be involved in light-signal transduction and calcium homeostasis via the regulation of calcium influx into cells.</text>
</comment>
<dbReference type="Gene3D" id="1.10.287.70">
    <property type="match status" value="1"/>
</dbReference>
<dbReference type="FunFam" id="1.10.287.70:FF:000037">
    <property type="entry name" value="Glutamate receptor"/>
    <property type="match status" value="1"/>
</dbReference>
<dbReference type="Gene3D" id="3.40.50.2300">
    <property type="match status" value="2"/>
</dbReference>
<dbReference type="GO" id="GO:0015276">
    <property type="term" value="F:ligand-gated monoatomic ion channel activity"/>
    <property type="evidence" value="ECO:0007669"/>
    <property type="project" value="InterPro"/>
</dbReference>
<comment type="subunit">
    <text evidence="3">May form heteromers.</text>
</comment>
<dbReference type="GO" id="GO:0016020">
    <property type="term" value="C:membrane"/>
    <property type="evidence" value="ECO:0007669"/>
    <property type="project" value="UniProtKB-SubCell"/>
</dbReference>
<keyword evidence="5 18" id="KW-0812">Transmembrane</keyword>
<dbReference type="CDD" id="cd19990">
    <property type="entry name" value="PBP1_GABAb_receptor_plant"/>
    <property type="match status" value="1"/>
</dbReference>
<feature type="disulfide bond" evidence="16">
    <location>
        <begin position="750"/>
        <end position="806"/>
    </location>
</feature>
<organism evidence="21 22">
    <name type="scientific">Vitis rotundifolia</name>
    <name type="common">Muscadine grape</name>
    <dbReference type="NCBI Taxonomy" id="103349"/>
    <lineage>
        <taxon>Eukaryota</taxon>
        <taxon>Viridiplantae</taxon>
        <taxon>Streptophyta</taxon>
        <taxon>Embryophyta</taxon>
        <taxon>Tracheophyta</taxon>
        <taxon>Spermatophyta</taxon>
        <taxon>Magnoliopsida</taxon>
        <taxon>eudicotyledons</taxon>
        <taxon>Gunneridae</taxon>
        <taxon>Pentapetalae</taxon>
        <taxon>rosids</taxon>
        <taxon>Vitales</taxon>
        <taxon>Vitaceae</taxon>
        <taxon>Viteae</taxon>
        <taxon>Vitis</taxon>
    </lineage>
</organism>
<dbReference type="PANTHER" id="PTHR34836:SF1">
    <property type="entry name" value="OS09G0428600 PROTEIN"/>
    <property type="match status" value="1"/>
</dbReference>
<keyword evidence="12 15" id="KW-1071">Ligand-gated ion channel</keyword>
<dbReference type="PIRSF" id="PIRSF037090">
    <property type="entry name" value="Iontro_Glu-like_rcpt_pln"/>
    <property type="match status" value="1"/>
</dbReference>
<evidence type="ECO:0000256" key="9">
    <source>
        <dbReference type="ARBA" id="ARBA00023136"/>
    </source>
</evidence>
<accession>A0AA39DYK5</accession>
<feature type="transmembrane region" description="Helical" evidence="18">
    <location>
        <begin position="642"/>
        <end position="660"/>
    </location>
</feature>
<evidence type="ECO:0000256" key="4">
    <source>
        <dbReference type="ARBA" id="ARBA00022448"/>
    </source>
</evidence>
<keyword evidence="6 19" id="KW-0732">Signal</keyword>
<dbReference type="PANTHER" id="PTHR34836">
    <property type="entry name" value="OS06G0188250 PROTEIN"/>
    <property type="match status" value="1"/>
</dbReference>
<dbReference type="SUPFAM" id="SSF53850">
    <property type="entry name" value="Periplasmic binding protein-like II"/>
    <property type="match status" value="1"/>
</dbReference>